<comment type="pathway">
    <text evidence="9">Amino-acid biosynthesis; L-lysine biosynthesis via DAP pathway; (S)-tetrahydrodipicolinate from L-aspartate: step 4/4.</text>
</comment>
<dbReference type="InterPro" id="IPR000846">
    <property type="entry name" value="DapB_N"/>
</dbReference>
<feature type="binding site" evidence="9">
    <location>
        <position position="144"/>
    </location>
    <ligand>
        <name>(S)-2,3,4,5-tetrahydrodipicolinate</name>
        <dbReference type="ChEBI" id="CHEBI:16845"/>
    </ligand>
</feature>
<evidence type="ECO:0000256" key="3">
    <source>
        <dbReference type="ARBA" id="ARBA00022605"/>
    </source>
</evidence>
<evidence type="ECO:0000256" key="6">
    <source>
        <dbReference type="ARBA" id="ARBA00023002"/>
    </source>
</evidence>
<dbReference type="InterPro" id="IPR022663">
    <property type="entry name" value="DapB_C"/>
</dbReference>
<dbReference type="RefSeq" id="WP_071141045.1">
    <property type="nucleotide sequence ID" value="NZ_CP035282.1"/>
</dbReference>
<keyword evidence="2 9" id="KW-0963">Cytoplasm</keyword>
<gene>
    <name evidence="9" type="primary">dapB</name>
    <name evidence="13" type="ORF">EQM13_06800</name>
</gene>
<proteinExistence type="inferred from homology"/>
<evidence type="ECO:0000256" key="7">
    <source>
        <dbReference type="ARBA" id="ARBA00023027"/>
    </source>
</evidence>
<dbReference type="PANTHER" id="PTHR20836:SF7">
    <property type="entry name" value="4-HYDROXY-TETRAHYDRODIPICOLINATE REDUCTASE"/>
    <property type="match status" value="1"/>
</dbReference>
<dbReference type="GO" id="GO:0005829">
    <property type="term" value="C:cytosol"/>
    <property type="evidence" value="ECO:0007669"/>
    <property type="project" value="TreeGrafter"/>
</dbReference>
<comment type="catalytic activity">
    <reaction evidence="9">
        <text>(S)-2,3,4,5-tetrahydrodipicolinate + NADP(+) + H2O = (2S,4S)-4-hydroxy-2,3,4,5-tetrahydrodipicolinate + NADPH + H(+)</text>
        <dbReference type="Rhea" id="RHEA:35331"/>
        <dbReference type="ChEBI" id="CHEBI:15377"/>
        <dbReference type="ChEBI" id="CHEBI:15378"/>
        <dbReference type="ChEBI" id="CHEBI:16845"/>
        <dbReference type="ChEBI" id="CHEBI:57783"/>
        <dbReference type="ChEBI" id="CHEBI:58349"/>
        <dbReference type="ChEBI" id="CHEBI:67139"/>
        <dbReference type="EC" id="1.17.1.8"/>
    </reaction>
</comment>
<keyword evidence="5 9" id="KW-0220">Diaminopimelate biosynthesis</keyword>
<evidence type="ECO:0000256" key="1">
    <source>
        <dbReference type="ARBA" id="ARBA00006642"/>
    </source>
</evidence>
<dbReference type="Gene3D" id="3.30.360.10">
    <property type="entry name" value="Dihydrodipicolinate Reductase, domain 2"/>
    <property type="match status" value="1"/>
</dbReference>
<dbReference type="InterPro" id="IPR023940">
    <property type="entry name" value="DHDPR_bac"/>
</dbReference>
<evidence type="ECO:0000313" key="14">
    <source>
        <dbReference type="Proteomes" id="UP000287969"/>
    </source>
</evidence>
<name>A0A410QBF0_9FIRM</name>
<comment type="caution">
    <text evidence="9">Lacks conserved residue(s) required for the propagation of feature annotation.</text>
</comment>
<evidence type="ECO:0000256" key="2">
    <source>
        <dbReference type="ARBA" id="ARBA00022490"/>
    </source>
</evidence>
<comment type="subunit">
    <text evidence="9">Homotetramer.</text>
</comment>
<sequence>MIKTLINGYSGKMGTVLSNEITKDNEMELVGGISKHCRECFSDFKLYDDIFKFKDAVDMVIDFSHPSSLDSLLKFGLINNVPLVIGTTGLSDENFKNIKEAAKKIPIFYSANMSLGINLLLSLAKKAASFLGDSFDIEIVEMHHNKKIDSPSGTAYMIANEINKSFNEPKKYVFNRHERAEKRQKNEIGIHSIRGGTIVGEHSVLFLGEDEEVEIKHRALSKIVFAQGAIKAAKFIYKKSAGFYTMDDMLKNFTGREN</sequence>
<dbReference type="SUPFAM" id="SSF55347">
    <property type="entry name" value="Glyceraldehyde-3-phosphate dehydrogenase-like, C-terminal domain"/>
    <property type="match status" value="1"/>
</dbReference>
<dbReference type="OrthoDB" id="9790352at2"/>
<dbReference type="KEGG" id="spoa:EQM13_06800"/>
<evidence type="ECO:0000256" key="9">
    <source>
        <dbReference type="HAMAP-Rule" id="MF_00102"/>
    </source>
</evidence>
<feature type="domain" description="Dihydrodipicolinate reductase C-terminal" evidence="12">
    <location>
        <begin position="116"/>
        <end position="250"/>
    </location>
</feature>
<dbReference type="SUPFAM" id="SSF51735">
    <property type="entry name" value="NAD(P)-binding Rossmann-fold domains"/>
    <property type="match status" value="1"/>
</dbReference>
<dbReference type="Gene3D" id="3.40.50.720">
    <property type="entry name" value="NAD(P)-binding Rossmann-like Domain"/>
    <property type="match status" value="1"/>
</dbReference>
<dbReference type="EMBL" id="CP035282">
    <property type="protein sequence ID" value="QAT61321.1"/>
    <property type="molecule type" value="Genomic_DNA"/>
</dbReference>
<feature type="binding site" evidence="9">
    <location>
        <begin position="8"/>
        <end position="13"/>
    </location>
    <ligand>
        <name>NAD(+)</name>
        <dbReference type="ChEBI" id="CHEBI:57540"/>
    </ligand>
</feature>
<keyword evidence="3 9" id="KW-0028">Amino-acid biosynthesis</keyword>
<dbReference type="Pfam" id="PF05173">
    <property type="entry name" value="DapB_C"/>
    <property type="match status" value="1"/>
</dbReference>
<feature type="binding site" evidence="9">
    <location>
        <begin position="86"/>
        <end position="88"/>
    </location>
    <ligand>
        <name>NAD(+)</name>
        <dbReference type="ChEBI" id="CHEBI:57540"/>
    </ligand>
</feature>
<feature type="domain" description="Dihydrodipicolinate reductase N-terminal" evidence="11">
    <location>
        <begin position="2"/>
        <end position="113"/>
    </location>
</feature>
<dbReference type="GO" id="GO:0051287">
    <property type="term" value="F:NAD binding"/>
    <property type="evidence" value="ECO:0007669"/>
    <property type="project" value="UniProtKB-UniRule"/>
</dbReference>
<dbReference type="InterPro" id="IPR036291">
    <property type="entry name" value="NAD(P)-bd_dom_sf"/>
</dbReference>
<accession>A0A410QBF0</accession>
<dbReference type="HAMAP" id="MF_00102">
    <property type="entry name" value="DapB"/>
    <property type="match status" value="1"/>
</dbReference>
<comment type="catalytic activity">
    <reaction evidence="9">
        <text>(S)-2,3,4,5-tetrahydrodipicolinate + NAD(+) + H2O = (2S,4S)-4-hydroxy-2,3,4,5-tetrahydrodipicolinate + NADH + H(+)</text>
        <dbReference type="Rhea" id="RHEA:35323"/>
        <dbReference type="ChEBI" id="CHEBI:15377"/>
        <dbReference type="ChEBI" id="CHEBI:15378"/>
        <dbReference type="ChEBI" id="CHEBI:16845"/>
        <dbReference type="ChEBI" id="CHEBI:57540"/>
        <dbReference type="ChEBI" id="CHEBI:57945"/>
        <dbReference type="ChEBI" id="CHEBI:67139"/>
        <dbReference type="EC" id="1.17.1.8"/>
    </reaction>
</comment>
<feature type="active site" description="Proton donor/acceptor" evidence="9">
    <location>
        <position position="143"/>
    </location>
</feature>
<feature type="binding site" evidence="9">
    <location>
        <begin position="110"/>
        <end position="113"/>
    </location>
    <ligand>
        <name>NAD(+)</name>
        <dbReference type="ChEBI" id="CHEBI:57540"/>
    </ligand>
</feature>
<organism evidence="13 14">
    <name type="scientific">Acidilutibacter cellobiosedens</name>
    <dbReference type="NCBI Taxonomy" id="2507161"/>
    <lineage>
        <taxon>Bacteria</taxon>
        <taxon>Bacillati</taxon>
        <taxon>Bacillota</taxon>
        <taxon>Tissierellia</taxon>
        <taxon>Tissierellales</taxon>
        <taxon>Acidilutibacteraceae</taxon>
        <taxon>Acidilutibacter</taxon>
    </lineage>
</organism>
<feature type="binding site" evidence="9">
    <location>
        <position position="38"/>
    </location>
    <ligand>
        <name>NADP(+)</name>
        <dbReference type="ChEBI" id="CHEBI:58349"/>
    </ligand>
</feature>
<dbReference type="EC" id="1.17.1.8" evidence="9 10"/>
<dbReference type="GO" id="GO:0008839">
    <property type="term" value="F:4-hydroxy-tetrahydrodipicolinate reductase"/>
    <property type="evidence" value="ECO:0007669"/>
    <property type="project" value="UniProtKB-UniRule"/>
</dbReference>
<dbReference type="Pfam" id="PF01113">
    <property type="entry name" value="DapB_N"/>
    <property type="match status" value="1"/>
</dbReference>
<evidence type="ECO:0000313" key="13">
    <source>
        <dbReference type="EMBL" id="QAT61321.1"/>
    </source>
</evidence>
<dbReference type="GO" id="GO:0016726">
    <property type="term" value="F:oxidoreductase activity, acting on CH or CH2 groups, NAD or NADP as acceptor"/>
    <property type="evidence" value="ECO:0007669"/>
    <property type="project" value="UniProtKB-UniRule"/>
</dbReference>
<reference evidence="14" key="1">
    <citation type="submission" date="2019-01" db="EMBL/GenBank/DDBJ databases">
        <title>Draft genomes of a novel of Sporanaerobacter strains.</title>
        <authorList>
            <person name="Ma S."/>
        </authorList>
    </citation>
    <scope>NUCLEOTIDE SEQUENCE [LARGE SCALE GENOMIC DNA]</scope>
    <source>
        <strain evidence="14">NJN-17</strain>
    </source>
</reference>
<keyword evidence="4 9" id="KW-0521">NADP</keyword>
<keyword evidence="8 9" id="KW-0457">Lysine biosynthesis</keyword>
<evidence type="ECO:0000256" key="10">
    <source>
        <dbReference type="NCBIfam" id="TIGR00036"/>
    </source>
</evidence>
<feature type="binding site" evidence="9">
    <location>
        <begin position="153"/>
        <end position="154"/>
    </location>
    <ligand>
        <name>(S)-2,3,4,5-tetrahydrodipicolinate</name>
        <dbReference type="ChEBI" id="CHEBI:16845"/>
    </ligand>
</feature>
<dbReference type="CDD" id="cd02274">
    <property type="entry name" value="DHDPR_N"/>
    <property type="match status" value="1"/>
</dbReference>
<dbReference type="GO" id="GO:0009089">
    <property type="term" value="P:lysine biosynthetic process via diaminopimelate"/>
    <property type="evidence" value="ECO:0007669"/>
    <property type="project" value="UniProtKB-UniRule"/>
</dbReference>
<keyword evidence="7 9" id="KW-0520">NAD</keyword>
<keyword evidence="14" id="KW-1185">Reference proteome</keyword>
<comment type="similarity">
    <text evidence="1 9">Belongs to the DapB family.</text>
</comment>
<dbReference type="AlphaFoldDB" id="A0A410QBF0"/>
<dbReference type="GO" id="GO:0019877">
    <property type="term" value="P:diaminopimelate biosynthetic process"/>
    <property type="evidence" value="ECO:0007669"/>
    <property type="project" value="UniProtKB-UniRule"/>
</dbReference>
<dbReference type="GO" id="GO:0050661">
    <property type="term" value="F:NADP binding"/>
    <property type="evidence" value="ECO:0007669"/>
    <property type="project" value="UniProtKB-UniRule"/>
</dbReference>
<dbReference type="Proteomes" id="UP000287969">
    <property type="component" value="Chromosome"/>
</dbReference>
<dbReference type="UniPathway" id="UPA00034">
    <property type="reaction ID" value="UER00018"/>
</dbReference>
<evidence type="ECO:0000256" key="5">
    <source>
        <dbReference type="ARBA" id="ARBA00022915"/>
    </source>
</evidence>
<dbReference type="PANTHER" id="PTHR20836">
    <property type="entry name" value="DIHYDRODIPICOLINATE REDUCTASE"/>
    <property type="match status" value="1"/>
</dbReference>
<evidence type="ECO:0000256" key="4">
    <source>
        <dbReference type="ARBA" id="ARBA00022857"/>
    </source>
</evidence>
<comment type="subcellular location">
    <subcellularLocation>
        <location evidence="9">Cytoplasm</location>
    </subcellularLocation>
</comment>
<protein>
    <recommendedName>
        <fullName evidence="9 10">4-hydroxy-tetrahydrodipicolinate reductase</fullName>
        <shortName evidence="9">HTPA reductase</shortName>
        <ecNumber evidence="9 10">1.17.1.8</ecNumber>
    </recommendedName>
</protein>
<dbReference type="PROSITE" id="PS01298">
    <property type="entry name" value="DAPB"/>
    <property type="match status" value="1"/>
</dbReference>
<comment type="caution">
    <text evidence="9">Was originally thought to be a dihydrodipicolinate reductase (DHDPR), catalyzing the conversion of dihydrodipicolinate to tetrahydrodipicolinate. However, it was shown in E.coli that the substrate of the enzymatic reaction is not dihydrodipicolinate (DHDP) but in fact (2S,4S)-4-hydroxy-2,3,4,5-tetrahydrodipicolinic acid (HTPA), the product released by the DapA-catalyzed reaction.</text>
</comment>
<comment type="function">
    <text evidence="9">Catalyzes the conversion of 4-hydroxy-tetrahydrodipicolinate (HTPA) to tetrahydrodipicolinate.</text>
</comment>
<dbReference type="NCBIfam" id="TIGR00036">
    <property type="entry name" value="dapB"/>
    <property type="match status" value="1"/>
</dbReference>
<dbReference type="InterPro" id="IPR022664">
    <property type="entry name" value="DapB_N_CS"/>
</dbReference>
<feature type="active site" description="Proton donor" evidence="9">
    <location>
        <position position="147"/>
    </location>
</feature>
<evidence type="ECO:0000256" key="8">
    <source>
        <dbReference type="ARBA" id="ARBA00023154"/>
    </source>
</evidence>
<evidence type="ECO:0000259" key="12">
    <source>
        <dbReference type="Pfam" id="PF05173"/>
    </source>
</evidence>
<dbReference type="FunFam" id="3.30.360.10:FF:000009">
    <property type="entry name" value="4-hydroxy-tetrahydrodipicolinate reductase"/>
    <property type="match status" value="1"/>
</dbReference>
<dbReference type="PIRSF" id="PIRSF000161">
    <property type="entry name" value="DHPR"/>
    <property type="match status" value="1"/>
</dbReference>
<keyword evidence="6 9" id="KW-0560">Oxidoreductase</keyword>
<evidence type="ECO:0000259" key="11">
    <source>
        <dbReference type="Pfam" id="PF01113"/>
    </source>
</evidence>